<proteinExistence type="inferred from homology"/>
<dbReference type="KEGG" id="rbc:BN938_2581"/>
<dbReference type="InterPro" id="IPR018052">
    <property type="entry name" value="Ald1_epimerase_CS"/>
</dbReference>
<feature type="active site" description="Proton acceptor" evidence="12">
    <location>
        <position position="305"/>
    </location>
</feature>
<evidence type="ECO:0000256" key="3">
    <source>
        <dbReference type="ARBA" id="ARBA00005028"/>
    </source>
</evidence>
<dbReference type="STRING" id="1433126.BN938_2581"/>
<dbReference type="PATRIC" id="fig|1433126.3.peg.2556"/>
<evidence type="ECO:0000256" key="2">
    <source>
        <dbReference type="ARBA" id="ARBA00001913"/>
    </source>
</evidence>
<comment type="pathway">
    <text evidence="3 11">Carbohydrate metabolism; hexose metabolism.</text>
</comment>
<dbReference type="NCBIfam" id="NF008277">
    <property type="entry name" value="PRK11055.1"/>
    <property type="match status" value="1"/>
</dbReference>
<evidence type="ECO:0000256" key="5">
    <source>
        <dbReference type="ARBA" id="ARBA00011245"/>
    </source>
</evidence>
<name>A0A060RAI1_9BACT</name>
<feature type="binding site" evidence="14">
    <location>
        <begin position="167"/>
        <end position="169"/>
    </location>
    <ligand>
        <name>beta-D-galactose</name>
        <dbReference type="ChEBI" id="CHEBI:27667"/>
    </ligand>
</feature>
<sequence>MTPQGEAIILYTMTNAKGCSIRLTNYGASIVSVIVPDKNGDLADVALGYGKWQDYVSDGPAMGKSVGRYANRIARGKFSLDGAEYRLAINNGPNHLHGGPTGFQNRVWESRVETNRVVFSYMSAAGEEGYPGILNVEACYDWDDDCNLEITYYAKSDTKTIVNLTNHVYFNLKGDGNGNIHDHYLQLAAEKFLPTDDTAIPTGELESVVGTPMDFLEQHLIGERIGDDYIHLKYGKGYDHCWAIDGFQKGKLSYAGCLYEPQSGRKVSVSTTQPGIQIYTGNWLSGSPMSKMGVEYEDRSGVAMECQAFPDSPNKPQFPSVVLQPEEIYQETIIYTFSATN</sequence>
<dbReference type="GO" id="GO:0006006">
    <property type="term" value="P:glucose metabolic process"/>
    <property type="evidence" value="ECO:0007669"/>
    <property type="project" value="TreeGrafter"/>
</dbReference>
<evidence type="ECO:0000256" key="1">
    <source>
        <dbReference type="ARBA" id="ARBA00001614"/>
    </source>
</evidence>
<comment type="similarity">
    <text evidence="4 11">Belongs to the aldose epimerase family.</text>
</comment>
<dbReference type="InterPro" id="IPR015443">
    <property type="entry name" value="Aldose_1-epimerase"/>
</dbReference>
<dbReference type="EC" id="5.1.3.3" evidence="6 11"/>
<evidence type="ECO:0000313" key="16">
    <source>
        <dbReference type="Proteomes" id="UP000027616"/>
    </source>
</evidence>
<keyword evidence="16" id="KW-1185">Reference proteome</keyword>
<gene>
    <name evidence="15" type="ORF">BN938_2581</name>
</gene>
<comment type="catalytic activity">
    <reaction evidence="1 11">
        <text>alpha-D-glucose = beta-D-glucose</text>
        <dbReference type="Rhea" id="RHEA:10264"/>
        <dbReference type="ChEBI" id="CHEBI:15903"/>
        <dbReference type="ChEBI" id="CHEBI:17925"/>
        <dbReference type="EC" id="5.1.3.3"/>
    </reaction>
</comment>
<dbReference type="InterPro" id="IPR047215">
    <property type="entry name" value="Galactose_mutarotase-like"/>
</dbReference>
<dbReference type="Gene3D" id="2.70.98.10">
    <property type="match status" value="1"/>
</dbReference>
<dbReference type="GO" id="GO:0004034">
    <property type="term" value="F:aldose 1-epimerase activity"/>
    <property type="evidence" value="ECO:0007669"/>
    <property type="project" value="UniProtKB-EC"/>
</dbReference>
<dbReference type="InterPro" id="IPR008183">
    <property type="entry name" value="Aldose_1/G6P_1-epimerase"/>
</dbReference>
<comment type="cofactor">
    <cofactor evidence="2">
        <name>Ca(2+)</name>
        <dbReference type="ChEBI" id="CHEBI:29108"/>
    </cofactor>
</comment>
<evidence type="ECO:0000313" key="15">
    <source>
        <dbReference type="EMBL" id="CDN32651.1"/>
    </source>
</evidence>
<keyword evidence="8" id="KW-0106">Calcium</keyword>
<evidence type="ECO:0000256" key="8">
    <source>
        <dbReference type="ARBA" id="ARBA00022837"/>
    </source>
</evidence>
<dbReference type="Pfam" id="PF01263">
    <property type="entry name" value="Aldose_epim"/>
    <property type="match status" value="1"/>
</dbReference>
<dbReference type="Proteomes" id="UP000027616">
    <property type="component" value="Chromosome I"/>
</dbReference>
<dbReference type="InterPro" id="IPR011013">
    <property type="entry name" value="Gal_mutarotase_sf_dom"/>
</dbReference>
<dbReference type="eggNOG" id="COG2017">
    <property type="taxonomic scope" value="Bacteria"/>
</dbReference>
<comment type="subunit">
    <text evidence="5">Monomer.</text>
</comment>
<evidence type="ECO:0000256" key="13">
    <source>
        <dbReference type="PIRSR" id="PIRSR005096-2"/>
    </source>
</evidence>
<feature type="active site" description="Proton donor" evidence="12">
    <location>
        <position position="167"/>
    </location>
</feature>
<dbReference type="SUPFAM" id="SSF74650">
    <property type="entry name" value="Galactose mutarotase-like"/>
    <property type="match status" value="1"/>
</dbReference>
<dbReference type="GO" id="GO:0030246">
    <property type="term" value="F:carbohydrate binding"/>
    <property type="evidence" value="ECO:0007669"/>
    <property type="project" value="InterPro"/>
</dbReference>
<evidence type="ECO:0000256" key="6">
    <source>
        <dbReference type="ARBA" id="ARBA00013185"/>
    </source>
</evidence>
<dbReference type="PANTHER" id="PTHR10091">
    <property type="entry name" value="ALDOSE-1-EPIMERASE"/>
    <property type="match status" value="1"/>
</dbReference>
<evidence type="ECO:0000256" key="4">
    <source>
        <dbReference type="ARBA" id="ARBA00006206"/>
    </source>
</evidence>
<dbReference type="InterPro" id="IPR014718">
    <property type="entry name" value="GH-type_carb-bd"/>
</dbReference>
<feature type="binding site" evidence="14">
    <location>
        <begin position="71"/>
        <end position="72"/>
    </location>
    <ligand>
        <name>beta-D-galactose</name>
        <dbReference type="ChEBI" id="CHEBI:27667"/>
    </ligand>
</feature>
<dbReference type="CDD" id="cd09019">
    <property type="entry name" value="galactose_mutarotase_like"/>
    <property type="match status" value="1"/>
</dbReference>
<keyword evidence="10 11" id="KW-0119">Carbohydrate metabolism</keyword>
<evidence type="ECO:0000256" key="12">
    <source>
        <dbReference type="PIRSR" id="PIRSR005096-1"/>
    </source>
</evidence>
<dbReference type="UniPathway" id="UPA00242"/>
<accession>A0A060RAI1</accession>
<dbReference type="PROSITE" id="PS00545">
    <property type="entry name" value="ALDOSE_1_EPIMERASE"/>
    <property type="match status" value="1"/>
</dbReference>
<protein>
    <recommendedName>
        <fullName evidence="7 11">Aldose 1-epimerase</fullName>
        <ecNumber evidence="6 11">5.1.3.3</ecNumber>
    </recommendedName>
</protein>
<organism evidence="15 16">
    <name type="scientific">Mucinivorans hirudinis</name>
    <dbReference type="NCBI Taxonomy" id="1433126"/>
    <lineage>
        <taxon>Bacteria</taxon>
        <taxon>Pseudomonadati</taxon>
        <taxon>Bacteroidota</taxon>
        <taxon>Bacteroidia</taxon>
        <taxon>Bacteroidales</taxon>
        <taxon>Rikenellaceae</taxon>
        <taxon>Mucinivorans</taxon>
    </lineage>
</organism>
<evidence type="ECO:0000256" key="9">
    <source>
        <dbReference type="ARBA" id="ARBA00023235"/>
    </source>
</evidence>
<dbReference type="AlphaFoldDB" id="A0A060RAI1"/>
<dbReference type="PIRSF" id="PIRSF005096">
    <property type="entry name" value="GALM"/>
    <property type="match status" value="1"/>
</dbReference>
<evidence type="ECO:0000256" key="7">
    <source>
        <dbReference type="ARBA" id="ARBA00014165"/>
    </source>
</evidence>
<feature type="binding site" evidence="13">
    <location>
        <position position="239"/>
    </location>
    <ligand>
        <name>beta-D-galactose</name>
        <dbReference type="ChEBI" id="CHEBI:27667"/>
    </ligand>
</feature>
<dbReference type="HOGENOM" id="CLU_031753_2_0_10"/>
<dbReference type="PANTHER" id="PTHR10091:SF0">
    <property type="entry name" value="GALACTOSE MUTAROTASE"/>
    <property type="match status" value="1"/>
</dbReference>
<evidence type="ECO:0000256" key="14">
    <source>
        <dbReference type="PIRSR" id="PIRSR005096-3"/>
    </source>
</evidence>
<evidence type="ECO:0000256" key="10">
    <source>
        <dbReference type="ARBA" id="ARBA00023277"/>
    </source>
</evidence>
<dbReference type="GO" id="GO:0033499">
    <property type="term" value="P:galactose catabolic process via UDP-galactose, Leloir pathway"/>
    <property type="evidence" value="ECO:0007669"/>
    <property type="project" value="TreeGrafter"/>
</dbReference>
<dbReference type="EMBL" id="HG934468">
    <property type="protein sequence ID" value="CDN32651.1"/>
    <property type="molecule type" value="Genomic_DNA"/>
</dbReference>
<keyword evidence="9 11" id="KW-0413">Isomerase</keyword>
<evidence type="ECO:0000256" key="11">
    <source>
        <dbReference type="PIRNR" id="PIRNR005096"/>
    </source>
</evidence>
<reference evidence="15 16" key="1">
    <citation type="journal article" date="2015" name="Genome Announc.">
        <title>Complete Genome Sequence of the Novel Leech Symbiont Mucinivorans hirudinis M3T.</title>
        <authorList>
            <person name="Nelson M.C."/>
            <person name="Bomar L."/>
            <person name="Graf J."/>
        </authorList>
    </citation>
    <scope>NUCLEOTIDE SEQUENCE [LARGE SCALE GENOMIC DNA]</scope>
    <source>
        <strain evidence="16">M3</strain>
    </source>
</reference>